<dbReference type="OrthoDB" id="5349312at2"/>
<accession>A0A2N1J3M9</accession>
<gene>
    <name evidence="1" type="ORF">CP960_06225</name>
</gene>
<dbReference type="AlphaFoldDB" id="A0A2N1J3M9"/>
<reference evidence="1 2" key="1">
    <citation type="submission" date="2017-09" db="EMBL/GenBank/DDBJ databases">
        <title>Genomics of the genus Arcobacter.</title>
        <authorList>
            <person name="Perez-Cataluna A."/>
            <person name="Figueras M.J."/>
            <person name="Salas-Masso N."/>
        </authorList>
    </citation>
    <scope>NUCLEOTIDE SEQUENCE [LARGE SCALE GENOMIC DNA]</scope>
    <source>
        <strain evidence="1 2">DSM 18005</strain>
    </source>
</reference>
<dbReference type="KEGG" id="ahs:AHALO_0663"/>
<evidence type="ECO:0008006" key="3">
    <source>
        <dbReference type="Google" id="ProtNLM"/>
    </source>
</evidence>
<evidence type="ECO:0000313" key="2">
    <source>
        <dbReference type="Proteomes" id="UP000233248"/>
    </source>
</evidence>
<proteinExistence type="predicted"/>
<sequence length="108" mass="12660">MKKAFTLLFTLLVVTILSFVSIKIFETKSINSINLTNKYVYMQASNHLNFLQEYIEILPSLENIENISIKNKNFYINANIKKVTNKYEVFLEVSSKDFDVRVQRTLTK</sequence>
<dbReference type="EMBL" id="NXIF01000023">
    <property type="protein sequence ID" value="PKI81153.1"/>
    <property type="molecule type" value="Genomic_DNA"/>
</dbReference>
<dbReference type="Proteomes" id="UP000233248">
    <property type="component" value="Unassembled WGS sequence"/>
</dbReference>
<comment type="caution">
    <text evidence="1">The sequence shown here is derived from an EMBL/GenBank/DDBJ whole genome shotgun (WGS) entry which is preliminary data.</text>
</comment>
<evidence type="ECO:0000313" key="1">
    <source>
        <dbReference type="EMBL" id="PKI81153.1"/>
    </source>
</evidence>
<dbReference type="RefSeq" id="WP_101184550.1">
    <property type="nucleotide sequence ID" value="NZ_CP031218.1"/>
</dbReference>
<organism evidence="1 2">
    <name type="scientific">Malaciobacter halophilus</name>
    <dbReference type="NCBI Taxonomy" id="197482"/>
    <lineage>
        <taxon>Bacteria</taxon>
        <taxon>Pseudomonadati</taxon>
        <taxon>Campylobacterota</taxon>
        <taxon>Epsilonproteobacteria</taxon>
        <taxon>Campylobacterales</taxon>
        <taxon>Arcobacteraceae</taxon>
        <taxon>Malaciobacter</taxon>
    </lineage>
</organism>
<name>A0A2N1J3M9_9BACT</name>
<protein>
    <recommendedName>
        <fullName evidence="3">DUF4845 domain-containing protein</fullName>
    </recommendedName>
</protein>
<keyword evidence="2" id="KW-1185">Reference proteome</keyword>